<dbReference type="EMBL" id="LAZR01029571">
    <property type="protein sequence ID" value="KKL59199.1"/>
    <property type="molecule type" value="Genomic_DNA"/>
</dbReference>
<accession>A0A0F9DBZ8</accession>
<name>A0A0F9DBZ8_9ZZZZ</name>
<dbReference type="AlphaFoldDB" id="A0A0F9DBZ8"/>
<proteinExistence type="predicted"/>
<protein>
    <submittedName>
        <fullName evidence="1">Uncharacterized protein</fullName>
    </submittedName>
</protein>
<comment type="caution">
    <text evidence="1">The sequence shown here is derived from an EMBL/GenBank/DDBJ whole genome shotgun (WGS) entry which is preliminary data.</text>
</comment>
<organism evidence="1">
    <name type="scientific">marine sediment metagenome</name>
    <dbReference type="NCBI Taxonomy" id="412755"/>
    <lineage>
        <taxon>unclassified sequences</taxon>
        <taxon>metagenomes</taxon>
        <taxon>ecological metagenomes</taxon>
    </lineage>
</organism>
<gene>
    <name evidence="1" type="ORF">LCGC14_2217740</name>
</gene>
<evidence type="ECO:0000313" key="1">
    <source>
        <dbReference type="EMBL" id="KKL59199.1"/>
    </source>
</evidence>
<sequence length="63" mass="6489">MTTIESAIDSAYQAQIKNLYNALSQAVLTANGDADAISAAETSFKKGLAFAADIRARALAAIA</sequence>
<reference evidence="1" key="1">
    <citation type="journal article" date="2015" name="Nature">
        <title>Complex archaea that bridge the gap between prokaryotes and eukaryotes.</title>
        <authorList>
            <person name="Spang A."/>
            <person name="Saw J.H."/>
            <person name="Jorgensen S.L."/>
            <person name="Zaremba-Niedzwiedzka K."/>
            <person name="Martijn J."/>
            <person name="Lind A.E."/>
            <person name="van Eijk R."/>
            <person name="Schleper C."/>
            <person name="Guy L."/>
            <person name="Ettema T.J."/>
        </authorList>
    </citation>
    <scope>NUCLEOTIDE SEQUENCE</scope>
</reference>